<comment type="caution">
    <text evidence="3">The sequence shown here is derived from an EMBL/GenBank/DDBJ whole genome shotgun (WGS) entry which is preliminary data.</text>
</comment>
<organism evidence="3 4">
    <name type="scientific">Novosphingobium pituita</name>
    <dbReference type="NCBI Taxonomy" id="3056842"/>
    <lineage>
        <taxon>Bacteria</taxon>
        <taxon>Pseudomonadati</taxon>
        <taxon>Pseudomonadota</taxon>
        <taxon>Alphaproteobacteria</taxon>
        <taxon>Sphingomonadales</taxon>
        <taxon>Sphingomonadaceae</taxon>
        <taxon>Novosphingobium</taxon>
    </lineage>
</organism>
<reference evidence="3 4" key="1">
    <citation type="submission" date="2023-06" db="EMBL/GenBank/DDBJ databases">
        <title>Draft genome sequence of Novosphingobium sp. strain IK01.</title>
        <authorList>
            <person name="Hatamoto M."/>
            <person name="Ikarashi T."/>
            <person name="Yamaguchi T."/>
        </authorList>
    </citation>
    <scope>NUCLEOTIDE SEQUENCE [LARGE SCALE GENOMIC DNA]</scope>
    <source>
        <strain evidence="3 4">IK01</strain>
    </source>
</reference>
<evidence type="ECO:0000313" key="3">
    <source>
        <dbReference type="EMBL" id="GMM59621.1"/>
    </source>
</evidence>
<gene>
    <name evidence="3" type="ORF">NUTIK01_03980</name>
</gene>
<dbReference type="PANTHER" id="PTHR35936">
    <property type="entry name" value="MEMBRANE-BOUND LYTIC MUREIN TRANSGLYCOSYLASE F"/>
    <property type="match status" value="1"/>
</dbReference>
<dbReference type="SUPFAM" id="SSF53850">
    <property type="entry name" value="Periplasmic binding protein-like II"/>
    <property type="match status" value="1"/>
</dbReference>
<accession>A0ABQ6P683</accession>
<dbReference type="InterPro" id="IPR022448">
    <property type="entry name" value="Quinoprotein_dehydrogenase"/>
</dbReference>
<keyword evidence="1" id="KW-0732">Signal</keyword>
<dbReference type="NCBIfam" id="TIGR03871">
    <property type="entry name" value="ABC_peri_MoxJ_2"/>
    <property type="match status" value="1"/>
</dbReference>
<dbReference type="SMART" id="SM00062">
    <property type="entry name" value="PBPb"/>
    <property type="match status" value="1"/>
</dbReference>
<evidence type="ECO:0000313" key="4">
    <source>
        <dbReference type="Proteomes" id="UP001187221"/>
    </source>
</evidence>
<dbReference type="PANTHER" id="PTHR35936:SF17">
    <property type="entry name" value="ARGININE-BINDING EXTRACELLULAR PROTEIN ARTP"/>
    <property type="match status" value="1"/>
</dbReference>
<dbReference type="Proteomes" id="UP001187221">
    <property type="component" value="Unassembled WGS sequence"/>
</dbReference>
<protein>
    <submittedName>
        <fullName evidence="3">Substrate-binding domain-containing protein</fullName>
    </submittedName>
</protein>
<name>A0ABQ6P683_9SPHN</name>
<evidence type="ECO:0000259" key="2">
    <source>
        <dbReference type="SMART" id="SM00062"/>
    </source>
</evidence>
<dbReference type="Pfam" id="PF00497">
    <property type="entry name" value="SBP_bac_3"/>
    <property type="match status" value="1"/>
</dbReference>
<evidence type="ECO:0000256" key="1">
    <source>
        <dbReference type="ARBA" id="ARBA00022729"/>
    </source>
</evidence>
<dbReference type="InterPro" id="IPR001638">
    <property type="entry name" value="Solute-binding_3/MltF_N"/>
</dbReference>
<keyword evidence="4" id="KW-1185">Reference proteome</keyword>
<sequence>MGLGAGLGGLAASPQAHAQVVEIVDHAALRVCADPAALPFSDHDRAGFENRIAALFARDLGVPVRYTWFPNTMGFYRRTLNARACDLVIGAPAEMDMAQPTVPYYRSTFALVTRRADHLALGGLDDPALAGKRIGAQARTPPGDVLVRRGLADMLRAYDLVVDSRISSIGRLMVQDLLDNRIDVAVMWGPVAAYQVGLHPGELTMKTLGETQDGVQMGFGIAMAVRKGEPAWRARVETFLNTHRQDIAAILQDAHVPLLPLESEAQP</sequence>
<dbReference type="EMBL" id="BTFW01000001">
    <property type="protein sequence ID" value="GMM59621.1"/>
    <property type="molecule type" value="Genomic_DNA"/>
</dbReference>
<feature type="domain" description="Solute-binding protein family 3/N-terminal" evidence="2">
    <location>
        <begin position="28"/>
        <end position="254"/>
    </location>
</feature>
<proteinExistence type="predicted"/>
<dbReference type="Gene3D" id="3.40.190.10">
    <property type="entry name" value="Periplasmic binding protein-like II"/>
    <property type="match status" value="2"/>
</dbReference>